<accession>A0A9D1UG32</accession>
<dbReference type="Proteomes" id="UP000824205">
    <property type="component" value="Unassembled WGS sequence"/>
</dbReference>
<gene>
    <name evidence="5" type="ORF">IAA48_08495</name>
</gene>
<evidence type="ECO:0000256" key="3">
    <source>
        <dbReference type="ARBA" id="ARBA00023163"/>
    </source>
</evidence>
<dbReference type="GO" id="GO:0003700">
    <property type="term" value="F:DNA-binding transcription factor activity"/>
    <property type="evidence" value="ECO:0007669"/>
    <property type="project" value="InterPro"/>
</dbReference>
<dbReference type="SMART" id="SM00342">
    <property type="entry name" value="HTH_ARAC"/>
    <property type="match status" value="1"/>
</dbReference>
<evidence type="ECO:0000313" key="5">
    <source>
        <dbReference type="EMBL" id="HIW86517.1"/>
    </source>
</evidence>
<dbReference type="PROSITE" id="PS01124">
    <property type="entry name" value="HTH_ARAC_FAMILY_2"/>
    <property type="match status" value="1"/>
</dbReference>
<keyword evidence="3" id="KW-0804">Transcription</keyword>
<dbReference type="PANTHER" id="PTHR43280:SF2">
    <property type="entry name" value="HTH-TYPE TRANSCRIPTIONAL REGULATOR EXSA"/>
    <property type="match status" value="1"/>
</dbReference>
<name>A0A9D1UG32_9FIRM</name>
<dbReference type="Gene3D" id="1.10.10.60">
    <property type="entry name" value="Homeodomain-like"/>
    <property type="match status" value="2"/>
</dbReference>
<protein>
    <submittedName>
        <fullName evidence="5">AraC family transcriptional regulator</fullName>
    </submittedName>
</protein>
<reference evidence="5" key="2">
    <citation type="submission" date="2021-04" db="EMBL/GenBank/DDBJ databases">
        <authorList>
            <person name="Gilroy R."/>
        </authorList>
    </citation>
    <scope>NUCLEOTIDE SEQUENCE</scope>
    <source>
        <strain evidence="5">421</strain>
    </source>
</reference>
<reference evidence="5" key="1">
    <citation type="journal article" date="2021" name="PeerJ">
        <title>Extensive microbial diversity within the chicken gut microbiome revealed by metagenomics and culture.</title>
        <authorList>
            <person name="Gilroy R."/>
            <person name="Ravi A."/>
            <person name="Getino M."/>
            <person name="Pursley I."/>
            <person name="Horton D.L."/>
            <person name="Alikhan N.F."/>
            <person name="Baker D."/>
            <person name="Gharbi K."/>
            <person name="Hall N."/>
            <person name="Watson M."/>
            <person name="Adriaenssens E.M."/>
            <person name="Foster-Nyarko E."/>
            <person name="Jarju S."/>
            <person name="Secka A."/>
            <person name="Antonio M."/>
            <person name="Oren A."/>
            <person name="Chaudhuri R.R."/>
            <person name="La Ragione R."/>
            <person name="Hildebrand F."/>
            <person name="Pallen M.J."/>
        </authorList>
    </citation>
    <scope>NUCLEOTIDE SEQUENCE</scope>
    <source>
        <strain evidence="5">421</strain>
    </source>
</reference>
<dbReference type="SUPFAM" id="SSF46689">
    <property type="entry name" value="Homeodomain-like"/>
    <property type="match status" value="2"/>
</dbReference>
<organism evidence="5 6">
    <name type="scientific">Candidatus Eubacterium faecipullorum</name>
    <dbReference type="NCBI Taxonomy" id="2838571"/>
    <lineage>
        <taxon>Bacteria</taxon>
        <taxon>Bacillati</taxon>
        <taxon>Bacillota</taxon>
        <taxon>Clostridia</taxon>
        <taxon>Eubacteriales</taxon>
        <taxon>Eubacteriaceae</taxon>
        <taxon>Eubacterium</taxon>
    </lineage>
</organism>
<dbReference type="Pfam" id="PF12833">
    <property type="entry name" value="HTH_18"/>
    <property type="match status" value="1"/>
</dbReference>
<dbReference type="GO" id="GO:0043565">
    <property type="term" value="F:sequence-specific DNA binding"/>
    <property type="evidence" value="ECO:0007669"/>
    <property type="project" value="InterPro"/>
</dbReference>
<dbReference type="InterPro" id="IPR020449">
    <property type="entry name" value="Tscrpt_reg_AraC-type_HTH"/>
</dbReference>
<dbReference type="EMBL" id="DXGE01000034">
    <property type="protein sequence ID" value="HIW86517.1"/>
    <property type="molecule type" value="Genomic_DNA"/>
</dbReference>
<dbReference type="PRINTS" id="PR00032">
    <property type="entry name" value="HTHARAC"/>
</dbReference>
<proteinExistence type="predicted"/>
<evidence type="ECO:0000256" key="2">
    <source>
        <dbReference type="ARBA" id="ARBA00023125"/>
    </source>
</evidence>
<evidence type="ECO:0000256" key="1">
    <source>
        <dbReference type="ARBA" id="ARBA00023015"/>
    </source>
</evidence>
<dbReference type="InterPro" id="IPR018062">
    <property type="entry name" value="HTH_AraC-typ_CS"/>
</dbReference>
<keyword evidence="1" id="KW-0805">Transcription regulation</keyword>
<evidence type="ECO:0000259" key="4">
    <source>
        <dbReference type="PROSITE" id="PS01124"/>
    </source>
</evidence>
<evidence type="ECO:0000313" key="6">
    <source>
        <dbReference type="Proteomes" id="UP000824205"/>
    </source>
</evidence>
<dbReference type="PANTHER" id="PTHR43280">
    <property type="entry name" value="ARAC-FAMILY TRANSCRIPTIONAL REGULATOR"/>
    <property type="match status" value="1"/>
</dbReference>
<dbReference type="InterPro" id="IPR009057">
    <property type="entry name" value="Homeodomain-like_sf"/>
</dbReference>
<dbReference type="PROSITE" id="PS00041">
    <property type="entry name" value="HTH_ARAC_FAMILY_1"/>
    <property type="match status" value="1"/>
</dbReference>
<keyword evidence="2" id="KW-0238">DNA-binding</keyword>
<feature type="domain" description="HTH araC/xylS-type" evidence="4">
    <location>
        <begin position="172"/>
        <end position="270"/>
    </location>
</feature>
<comment type="caution">
    <text evidence="5">The sequence shown here is derived from an EMBL/GenBank/DDBJ whole genome shotgun (WGS) entry which is preliminary data.</text>
</comment>
<dbReference type="InterPro" id="IPR018060">
    <property type="entry name" value="HTH_AraC"/>
</dbReference>
<sequence length="278" mass="32483">MYQCTWFYTSNLILTKNKNAVAAAWSVEADEFYRYEMQEDALSLKNMYCFVRTVNGSGMLETTDGNKISLAENSYMVIRRSKIKEYRSTDKIWKYYWVDFLYQPPLGIKTEKAFSAAQTEHERALFSELLEVGRQYPAEIDYINSVFKHYYYCLTLKRAERTSAATNSVKLSEVCAYIQQKLYSRLTVMDIANFFNVSSRRIHQIFNDTLHISPKQYISDLKIEKAKQILEKTTMPIIDIADALGYYSAYHFSSTFQRKTGCSPSAYRKNLISRRAEK</sequence>
<dbReference type="AlphaFoldDB" id="A0A9D1UG32"/>